<accession>A0A8S1HHT5</accession>
<evidence type="ECO:0008006" key="4">
    <source>
        <dbReference type="Google" id="ProtNLM"/>
    </source>
</evidence>
<evidence type="ECO:0000313" key="2">
    <source>
        <dbReference type="EMBL" id="CAD6196056.1"/>
    </source>
</evidence>
<feature type="chain" id="PRO_5035807372" description="SUN domain-containing protein" evidence="1">
    <location>
        <begin position="20"/>
        <end position="195"/>
    </location>
</feature>
<organism evidence="2 3">
    <name type="scientific">Caenorhabditis auriculariae</name>
    <dbReference type="NCBI Taxonomy" id="2777116"/>
    <lineage>
        <taxon>Eukaryota</taxon>
        <taxon>Metazoa</taxon>
        <taxon>Ecdysozoa</taxon>
        <taxon>Nematoda</taxon>
        <taxon>Chromadorea</taxon>
        <taxon>Rhabditida</taxon>
        <taxon>Rhabditina</taxon>
        <taxon>Rhabditomorpha</taxon>
        <taxon>Rhabditoidea</taxon>
        <taxon>Rhabditidae</taxon>
        <taxon>Peloderinae</taxon>
        <taxon>Caenorhabditis</taxon>
    </lineage>
</organism>
<comment type="caution">
    <text evidence="2">The sequence shown here is derived from an EMBL/GenBank/DDBJ whole genome shotgun (WGS) entry which is preliminary data.</text>
</comment>
<keyword evidence="1" id="KW-0732">Signal</keyword>
<gene>
    <name evidence="2" type="ORF">CAUJ_LOCUS11972</name>
</gene>
<feature type="signal peptide" evidence="1">
    <location>
        <begin position="1"/>
        <end position="19"/>
    </location>
</feature>
<dbReference type="OrthoDB" id="5796595at2759"/>
<keyword evidence="3" id="KW-1185">Reference proteome</keyword>
<dbReference type="EMBL" id="CAJGYM010000066">
    <property type="protein sequence ID" value="CAD6196056.1"/>
    <property type="molecule type" value="Genomic_DNA"/>
</dbReference>
<evidence type="ECO:0000313" key="3">
    <source>
        <dbReference type="Proteomes" id="UP000835052"/>
    </source>
</evidence>
<protein>
    <recommendedName>
        <fullName evidence="4">SUN domain-containing protein</fullName>
    </recommendedName>
</protein>
<proteinExistence type="predicted"/>
<dbReference type="Proteomes" id="UP000835052">
    <property type="component" value="Unassembled WGS sequence"/>
</dbReference>
<name>A0A8S1HHT5_9PELO</name>
<reference evidence="2" key="1">
    <citation type="submission" date="2020-10" db="EMBL/GenBank/DDBJ databases">
        <authorList>
            <person name="Kikuchi T."/>
        </authorList>
    </citation>
    <scope>NUCLEOTIDE SEQUENCE</scope>
    <source>
        <strain evidence="2">NKZ352</strain>
    </source>
</reference>
<sequence length="195" mass="21551">MRFLLPFVFVFAVVRPDSCDLTQSPKSWASIDAHNVFLYAVETPASFPSSSFCSQDDFMSNTITVHAHVHLAKPTASGKDTVTTADPSVSNCANFNSQLKYCRSHCSDTALLKRIIDVGVNNGSLPLSVSEEVYLELGSPQDWTVTTLQVDPSRSSLQINYDFYNDKYFCSVHLKANNVNNSPYSLLVIASRIIV</sequence>
<dbReference type="AlphaFoldDB" id="A0A8S1HHT5"/>
<evidence type="ECO:0000256" key="1">
    <source>
        <dbReference type="SAM" id="SignalP"/>
    </source>
</evidence>